<dbReference type="InParanoid" id="W4JZR4"/>
<dbReference type="EMBL" id="KI925462">
    <property type="protein sequence ID" value="ETW78331.1"/>
    <property type="molecule type" value="Genomic_DNA"/>
</dbReference>
<sequence length="118" mass="13227">MVKPAAMVQILGRNLHFHPGILNTRSKGSLQFFGSVTYTSNVICLYVQQRPPPPFVSRRLLRYQSVMSIAATGRPSRSIIFSKTLHGNLMHSIESHLAQSLRGKGTRRLKAIEPSQEK</sequence>
<dbReference type="RefSeq" id="XP_009550310.1">
    <property type="nucleotide sequence ID" value="XM_009552015.1"/>
</dbReference>
<evidence type="ECO:0000313" key="2">
    <source>
        <dbReference type="Proteomes" id="UP000030671"/>
    </source>
</evidence>
<dbReference type="HOGENOM" id="CLU_2073462_0_0_1"/>
<evidence type="ECO:0000313" key="1">
    <source>
        <dbReference type="EMBL" id="ETW78331.1"/>
    </source>
</evidence>
<proteinExistence type="predicted"/>
<dbReference type="AlphaFoldDB" id="W4JZR4"/>
<gene>
    <name evidence="1" type="ORF">HETIRDRAFT_120906</name>
</gene>
<reference evidence="1 2" key="1">
    <citation type="journal article" date="2012" name="New Phytol.">
        <title>Insight into trade-off between wood decay and parasitism from the genome of a fungal forest pathogen.</title>
        <authorList>
            <person name="Olson A."/>
            <person name="Aerts A."/>
            <person name="Asiegbu F."/>
            <person name="Belbahri L."/>
            <person name="Bouzid O."/>
            <person name="Broberg A."/>
            <person name="Canback B."/>
            <person name="Coutinho P.M."/>
            <person name="Cullen D."/>
            <person name="Dalman K."/>
            <person name="Deflorio G."/>
            <person name="van Diepen L.T."/>
            <person name="Dunand C."/>
            <person name="Duplessis S."/>
            <person name="Durling M."/>
            <person name="Gonthier P."/>
            <person name="Grimwood J."/>
            <person name="Fossdal C.G."/>
            <person name="Hansson D."/>
            <person name="Henrissat B."/>
            <person name="Hietala A."/>
            <person name="Himmelstrand K."/>
            <person name="Hoffmeister D."/>
            <person name="Hogberg N."/>
            <person name="James T.Y."/>
            <person name="Karlsson M."/>
            <person name="Kohler A."/>
            <person name="Kues U."/>
            <person name="Lee Y.H."/>
            <person name="Lin Y.C."/>
            <person name="Lind M."/>
            <person name="Lindquist E."/>
            <person name="Lombard V."/>
            <person name="Lucas S."/>
            <person name="Lunden K."/>
            <person name="Morin E."/>
            <person name="Murat C."/>
            <person name="Park J."/>
            <person name="Raffaello T."/>
            <person name="Rouze P."/>
            <person name="Salamov A."/>
            <person name="Schmutz J."/>
            <person name="Solheim H."/>
            <person name="Stahlberg J."/>
            <person name="Velez H."/>
            <person name="de Vries R.P."/>
            <person name="Wiebenga A."/>
            <person name="Woodward S."/>
            <person name="Yakovlev I."/>
            <person name="Garbelotto M."/>
            <person name="Martin F."/>
            <person name="Grigoriev I.V."/>
            <person name="Stenlid J."/>
        </authorList>
    </citation>
    <scope>NUCLEOTIDE SEQUENCE [LARGE SCALE GENOMIC DNA]</scope>
    <source>
        <strain evidence="1 2">TC 32-1</strain>
    </source>
</reference>
<name>W4JZR4_HETIT</name>
<dbReference type="KEGG" id="hir:HETIRDRAFT_120906"/>
<dbReference type="Proteomes" id="UP000030671">
    <property type="component" value="Unassembled WGS sequence"/>
</dbReference>
<accession>W4JZR4</accession>
<keyword evidence="2" id="KW-1185">Reference proteome</keyword>
<protein>
    <submittedName>
        <fullName evidence="1">Uncharacterized protein</fullName>
    </submittedName>
</protein>
<dbReference type="GeneID" id="20666723"/>
<organism evidence="1 2">
    <name type="scientific">Heterobasidion irregulare (strain TC 32-1)</name>
    <dbReference type="NCBI Taxonomy" id="747525"/>
    <lineage>
        <taxon>Eukaryota</taxon>
        <taxon>Fungi</taxon>
        <taxon>Dikarya</taxon>
        <taxon>Basidiomycota</taxon>
        <taxon>Agaricomycotina</taxon>
        <taxon>Agaricomycetes</taxon>
        <taxon>Russulales</taxon>
        <taxon>Bondarzewiaceae</taxon>
        <taxon>Heterobasidion</taxon>
        <taxon>Heterobasidion annosum species complex</taxon>
    </lineage>
</organism>